<dbReference type="EMBL" id="DS999420">
    <property type="protein sequence ID" value="EED86568.1"/>
    <property type="molecule type" value="Genomic_DNA"/>
</dbReference>
<keyword evidence="4" id="KW-1185">Reference proteome</keyword>
<gene>
    <name evidence="3" type="ORF">THAPSDRAFT_11286</name>
</gene>
<feature type="compositionally biased region" description="Polar residues" evidence="2">
    <location>
        <begin position="284"/>
        <end position="293"/>
    </location>
</feature>
<dbReference type="PANTHER" id="PTHR23172">
    <property type="entry name" value="AUXILIN/CYCLIN G-ASSOCIATED KINASE-RELATED"/>
    <property type="match status" value="1"/>
</dbReference>
<feature type="region of interest" description="Disordered" evidence="2">
    <location>
        <begin position="182"/>
        <end position="297"/>
    </location>
</feature>
<feature type="compositionally biased region" description="Polar residues" evidence="2">
    <location>
        <begin position="202"/>
        <end position="220"/>
    </location>
</feature>
<name>B8LDL1_THAPS</name>
<dbReference type="AlphaFoldDB" id="B8LDL1"/>
<dbReference type="InParanoid" id="B8LDL1"/>
<reference evidence="3 4" key="2">
    <citation type="journal article" date="2008" name="Nature">
        <title>The Phaeodactylum genome reveals the evolutionary history of diatom genomes.</title>
        <authorList>
            <person name="Bowler C."/>
            <person name="Allen A.E."/>
            <person name="Badger J.H."/>
            <person name="Grimwood J."/>
            <person name="Jabbari K."/>
            <person name="Kuo A."/>
            <person name="Maheswari U."/>
            <person name="Martens C."/>
            <person name="Maumus F."/>
            <person name="Otillar R.P."/>
            <person name="Rayko E."/>
            <person name="Salamov A."/>
            <person name="Vandepoele K."/>
            <person name="Beszteri B."/>
            <person name="Gruber A."/>
            <person name="Heijde M."/>
            <person name="Katinka M."/>
            <person name="Mock T."/>
            <person name="Valentin K."/>
            <person name="Verret F."/>
            <person name="Berges J.A."/>
            <person name="Brownlee C."/>
            <person name="Cadoret J.P."/>
            <person name="Chiovitti A."/>
            <person name="Choi C.J."/>
            <person name="Coesel S."/>
            <person name="De Martino A."/>
            <person name="Detter J.C."/>
            <person name="Durkin C."/>
            <person name="Falciatore A."/>
            <person name="Fournet J."/>
            <person name="Haruta M."/>
            <person name="Huysman M.J."/>
            <person name="Jenkins B.D."/>
            <person name="Jiroutova K."/>
            <person name="Jorgensen R.E."/>
            <person name="Joubert Y."/>
            <person name="Kaplan A."/>
            <person name="Kroger N."/>
            <person name="Kroth P.G."/>
            <person name="La Roche J."/>
            <person name="Lindquist E."/>
            <person name="Lommer M."/>
            <person name="Martin-Jezequel V."/>
            <person name="Lopez P.J."/>
            <person name="Lucas S."/>
            <person name="Mangogna M."/>
            <person name="McGinnis K."/>
            <person name="Medlin L.K."/>
            <person name="Montsant A."/>
            <person name="Oudot-Le Secq M.P."/>
            <person name="Napoli C."/>
            <person name="Obornik M."/>
            <person name="Parker M.S."/>
            <person name="Petit J.L."/>
            <person name="Porcel B.M."/>
            <person name="Poulsen N."/>
            <person name="Robison M."/>
            <person name="Rychlewski L."/>
            <person name="Rynearson T.A."/>
            <person name="Schmutz J."/>
            <person name="Shapiro H."/>
            <person name="Siaut M."/>
            <person name="Stanley M."/>
            <person name="Sussman M.R."/>
            <person name="Taylor A.R."/>
            <person name="Vardi A."/>
            <person name="von Dassow P."/>
            <person name="Vyverman W."/>
            <person name="Willis A."/>
            <person name="Wyrwicz L.S."/>
            <person name="Rokhsar D.S."/>
            <person name="Weissenbach J."/>
            <person name="Armbrust E.V."/>
            <person name="Green B.R."/>
            <person name="Van de Peer Y."/>
            <person name="Grigoriev I.V."/>
        </authorList>
    </citation>
    <scope>NUCLEOTIDE SEQUENCE [LARGE SCALE GENOMIC DNA]</scope>
    <source>
        <strain evidence="3 4">CCMP1335</strain>
    </source>
</reference>
<organism evidence="3 4">
    <name type="scientific">Thalassiosira pseudonana</name>
    <name type="common">Marine diatom</name>
    <name type="synonym">Cyclotella nana</name>
    <dbReference type="NCBI Taxonomy" id="35128"/>
    <lineage>
        <taxon>Eukaryota</taxon>
        <taxon>Sar</taxon>
        <taxon>Stramenopiles</taxon>
        <taxon>Ochrophyta</taxon>
        <taxon>Bacillariophyta</taxon>
        <taxon>Coscinodiscophyceae</taxon>
        <taxon>Thalassiosirophycidae</taxon>
        <taxon>Thalassiosirales</taxon>
        <taxon>Thalassiosiraceae</taxon>
        <taxon>Thalassiosira</taxon>
    </lineage>
</organism>
<dbReference type="RefSeq" id="XP_002297100.1">
    <property type="nucleotide sequence ID" value="XM_002297064.1"/>
</dbReference>
<sequence>MSDVLVLYTVSNDLPLSKSPASTSYNAFYIPRKNGGVTLSTVKQSCLALRRLSPLGSDGYHWRVRIDEKPNTSHSSGGSSSHAYSWWDVQDENARLPVKEATPSELKRMFGPSKEVHEGDMVTQEVTKAAKGAMKYMGKAMNAVASSAGAAAGGGMDEDDYGAMRTPVICFKLLDLGKVNVVDGNGGGGGVRSARKAATRPRTVSNNGSASSARRIQQQHAAAPISAGAPRIQQQQQQQQRRPAAAPKATPTANLMDFGAPSPAATTDRASSLHHASSMPVMPSQRNAPPSNETRAEKLKREYAQKAATSNRVWDDVDQRWVEGPVKNGEASSKSTTSNNNTSSSVQDTTKSLKGISLDASNAIGKSQNVASAIHARVAEMEQSQQKAVAELRAREEQKAKADAEEDVIRQRLDGKLKVWSEEHGKKKQLRALLANLHTILWEGSGWKQVSLADVLDDSKVKRVYHKASRVVHPDKAGHLDAEKRFVAKRVFDALTQAKVEFDEGAK</sequence>
<proteinExistence type="predicted"/>
<evidence type="ECO:0000256" key="1">
    <source>
        <dbReference type="SAM" id="Coils"/>
    </source>
</evidence>
<evidence type="ECO:0000256" key="2">
    <source>
        <dbReference type="SAM" id="MobiDB-lite"/>
    </source>
</evidence>
<reference evidence="3 4" key="1">
    <citation type="journal article" date="2004" name="Science">
        <title>The genome of the diatom Thalassiosira pseudonana: ecology, evolution, and metabolism.</title>
        <authorList>
            <person name="Armbrust E.V."/>
            <person name="Berges J.A."/>
            <person name="Bowler C."/>
            <person name="Green B.R."/>
            <person name="Martinez D."/>
            <person name="Putnam N.H."/>
            <person name="Zhou S."/>
            <person name="Allen A.E."/>
            <person name="Apt K.E."/>
            <person name="Bechner M."/>
            <person name="Brzezinski M.A."/>
            <person name="Chaal B.K."/>
            <person name="Chiovitti A."/>
            <person name="Davis A.K."/>
            <person name="Demarest M.S."/>
            <person name="Detter J.C."/>
            <person name="Glavina T."/>
            <person name="Goodstein D."/>
            <person name="Hadi M.Z."/>
            <person name="Hellsten U."/>
            <person name="Hildebrand M."/>
            <person name="Jenkins B.D."/>
            <person name="Jurka J."/>
            <person name="Kapitonov V.V."/>
            <person name="Kroger N."/>
            <person name="Lau W.W."/>
            <person name="Lane T.W."/>
            <person name="Larimer F.W."/>
            <person name="Lippmeier J.C."/>
            <person name="Lucas S."/>
            <person name="Medina M."/>
            <person name="Montsant A."/>
            <person name="Obornik M."/>
            <person name="Parker M.S."/>
            <person name="Palenik B."/>
            <person name="Pazour G.J."/>
            <person name="Richardson P.M."/>
            <person name="Rynearson T.A."/>
            <person name="Saito M.A."/>
            <person name="Schwartz D.C."/>
            <person name="Thamatrakoln K."/>
            <person name="Valentin K."/>
            <person name="Vardi A."/>
            <person name="Wilkerson F.P."/>
            <person name="Rokhsar D.S."/>
        </authorList>
    </citation>
    <scope>NUCLEOTIDE SEQUENCE [LARGE SCALE GENOMIC DNA]</scope>
    <source>
        <strain evidence="3 4">CCMP1335</strain>
    </source>
</reference>
<feature type="region of interest" description="Disordered" evidence="2">
    <location>
        <begin position="324"/>
        <end position="350"/>
    </location>
</feature>
<dbReference type="Proteomes" id="UP000001449">
    <property type="component" value="Unassembled WGS sequence"/>
</dbReference>
<dbReference type="InterPro" id="IPR001623">
    <property type="entry name" value="DnaJ_domain"/>
</dbReference>
<dbReference type="KEGG" id="tps:THAPSDRAFT_11286"/>
<evidence type="ECO:0008006" key="5">
    <source>
        <dbReference type="Google" id="ProtNLM"/>
    </source>
</evidence>
<dbReference type="HOGENOM" id="CLU_538086_0_0_1"/>
<dbReference type="GeneID" id="7444391"/>
<dbReference type="CDD" id="cd06257">
    <property type="entry name" value="DnaJ"/>
    <property type="match status" value="1"/>
</dbReference>
<dbReference type="InterPro" id="IPR036869">
    <property type="entry name" value="J_dom_sf"/>
</dbReference>
<dbReference type="PANTHER" id="PTHR23172:SF19">
    <property type="entry name" value="J DOMAIN-CONTAINING PROTEIN"/>
    <property type="match status" value="1"/>
</dbReference>
<dbReference type="STRING" id="35128.B8LDL1"/>
<feature type="compositionally biased region" description="Low complexity" evidence="2">
    <location>
        <begin position="229"/>
        <end position="247"/>
    </location>
</feature>
<keyword evidence="1" id="KW-0175">Coiled coil</keyword>
<dbReference type="PaxDb" id="35128-Thaps11286"/>
<feature type="coiled-coil region" evidence="1">
    <location>
        <begin position="378"/>
        <end position="407"/>
    </location>
</feature>
<evidence type="ECO:0000313" key="4">
    <source>
        <dbReference type="Proteomes" id="UP000001449"/>
    </source>
</evidence>
<dbReference type="SUPFAM" id="SSF46565">
    <property type="entry name" value="Chaperone J-domain"/>
    <property type="match status" value="1"/>
</dbReference>
<dbReference type="eggNOG" id="KOG0431">
    <property type="taxonomic scope" value="Eukaryota"/>
</dbReference>
<accession>B8LDL1</accession>
<dbReference type="OMA" id="SHAYSWW"/>
<feature type="compositionally biased region" description="Low complexity" evidence="2">
    <location>
        <begin position="332"/>
        <end position="345"/>
    </location>
</feature>
<protein>
    <recommendedName>
        <fullName evidence="5">J domain-containing protein</fullName>
    </recommendedName>
</protein>
<dbReference type="Gene3D" id="1.10.287.110">
    <property type="entry name" value="DnaJ domain"/>
    <property type="match status" value="1"/>
</dbReference>
<evidence type="ECO:0000313" key="3">
    <source>
        <dbReference type="EMBL" id="EED86568.1"/>
    </source>
</evidence>